<dbReference type="Pfam" id="PF07883">
    <property type="entry name" value="Cupin_2"/>
    <property type="match status" value="1"/>
</dbReference>
<gene>
    <name evidence="3" type="ORF">GCM10007291_48850</name>
</gene>
<dbReference type="PANTHER" id="PTHR46797">
    <property type="entry name" value="HTH-TYPE TRANSCRIPTIONAL REGULATOR"/>
    <property type="match status" value="1"/>
</dbReference>
<keyword evidence="1" id="KW-0238">DNA-binding</keyword>
<dbReference type="InterPro" id="IPR050807">
    <property type="entry name" value="TransReg_Diox_bact_type"/>
</dbReference>
<protein>
    <submittedName>
        <fullName evidence="3">XRE family transcriptional regulator</fullName>
    </submittedName>
</protein>
<evidence type="ECO:0000259" key="2">
    <source>
        <dbReference type="PROSITE" id="PS50943"/>
    </source>
</evidence>
<evidence type="ECO:0000313" key="3">
    <source>
        <dbReference type="EMBL" id="GHC41146.1"/>
    </source>
</evidence>
<dbReference type="SUPFAM" id="SSF51182">
    <property type="entry name" value="RmlC-like cupins"/>
    <property type="match status" value="1"/>
</dbReference>
<feature type="domain" description="HTH cro/C1-type" evidence="2">
    <location>
        <begin position="21"/>
        <end position="75"/>
    </location>
</feature>
<proteinExistence type="predicted"/>
<comment type="caution">
    <text evidence="3">The sequence shown here is derived from an EMBL/GenBank/DDBJ whole genome shotgun (WGS) entry which is preliminary data.</text>
</comment>
<dbReference type="InterPro" id="IPR011051">
    <property type="entry name" value="RmlC_Cupin_sf"/>
</dbReference>
<dbReference type="Proteomes" id="UP000658305">
    <property type="component" value="Unassembled WGS sequence"/>
</dbReference>
<dbReference type="CDD" id="cd02209">
    <property type="entry name" value="cupin_XRE_C"/>
    <property type="match status" value="1"/>
</dbReference>
<dbReference type="Gene3D" id="1.10.260.40">
    <property type="entry name" value="lambda repressor-like DNA-binding domains"/>
    <property type="match status" value="1"/>
</dbReference>
<dbReference type="Gene3D" id="2.60.120.10">
    <property type="entry name" value="Jelly Rolls"/>
    <property type="match status" value="1"/>
</dbReference>
<dbReference type="InterPro" id="IPR014710">
    <property type="entry name" value="RmlC-like_jellyroll"/>
</dbReference>
<dbReference type="PANTHER" id="PTHR46797:SF1">
    <property type="entry name" value="METHYLPHOSPHONATE SYNTHASE"/>
    <property type="match status" value="1"/>
</dbReference>
<name>A0ABQ3FUW3_9RHOB</name>
<dbReference type="InterPro" id="IPR013096">
    <property type="entry name" value="Cupin_2"/>
</dbReference>
<dbReference type="SUPFAM" id="SSF47413">
    <property type="entry name" value="lambda repressor-like DNA-binding domains"/>
    <property type="match status" value="1"/>
</dbReference>
<evidence type="ECO:0000313" key="4">
    <source>
        <dbReference type="Proteomes" id="UP000658305"/>
    </source>
</evidence>
<dbReference type="Pfam" id="PF01381">
    <property type="entry name" value="HTH_3"/>
    <property type="match status" value="1"/>
</dbReference>
<dbReference type="CDD" id="cd00093">
    <property type="entry name" value="HTH_XRE"/>
    <property type="match status" value="1"/>
</dbReference>
<dbReference type="EMBL" id="BMYI01000039">
    <property type="protein sequence ID" value="GHC41146.1"/>
    <property type="molecule type" value="Genomic_DNA"/>
</dbReference>
<dbReference type="InterPro" id="IPR010982">
    <property type="entry name" value="Lambda_DNA-bd_dom_sf"/>
</dbReference>
<sequence length="198" mass="21816">MPPVTDRPRTTAPHRELAERIRAWREARGWNQQDLASRAGFARSTLSKIENGQLSPTFEILLKVAQGFGCTLSELVRSDAVRLSGRLVVERGTPGAPLDSTGARLWPLGAELRGRPFQAMLVEFSETAPPPLAEWNRHETDDMLHVLSGQLVLQTEGYAPLSLDPGDTVHFDGTMPHSCLSGRAEQPCRCLYVFAAKT</sequence>
<organism evidence="3 4">
    <name type="scientific">Gemmobacter nanjingensis</name>
    <dbReference type="NCBI Taxonomy" id="488454"/>
    <lineage>
        <taxon>Bacteria</taxon>
        <taxon>Pseudomonadati</taxon>
        <taxon>Pseudomonadota</taxon>
        <taxon>Alphaproteobacteria</taxon>
        <taxon>Rhodobacterales</taxon>
        <taxon>Paracoccaceae</taxon>
        <taxon>Gemmobacter</taxon>
    </lineage>
</organism>
<dbReference type="PROSITE" id="PS50943">
    <property type="entry name" value="HTH_CROC1"/>
    <property type="match status" value="1"/>
</dbReference>
<keyword evidence="4" id="KW-1185">Reference proteome</keyword>
<reference evidence="4" key="1">
    <citation type="journal article" date="2019" name="Int. J. Syst. Evol. Microbiol.">
        <title>The Global Catalogue of Microorganisms (GCM) 10K type strain sequencing project: providing services to taxonomists for standard genome sequencing and annotation.</title>
        <authorList>
            <consortium name="The Broad Institute Genomics Platform"/>
            <consortium name="The Broad Institute Genome Sequencing Center for Infectious Disease"/>
            <person name="Wu L."/>
            <person name="Ma J."/>
        </authorList>
    </citation>
    <scope>NUCLEOTIDE SEQUENCE [LARGE SCALE GENOMIC DNA]</scope>
    <source>
        <strain evidence="4">KCTC 23298</strain>
    </source>
</reference>
<dbReference type="InterPro" id="IPR001387">
    <property type="entry name" value="Cro/C1-type_HTH"/>
</dbReference>
<accession>A0ABQ3FUW3</accession>
<evidence type="ECO:0000256" key="1">
    <source>
        <dbReference type="ARBA" id="ARBA00023125"/>
    </source>
</evidence>
<dbReference type="SMART" id="SM00530">
    <property type="entry name" value="HTH_XRE"/>
    <property type="match status" value="1"/>
</dbReference>